<dbReference type="InterPro" id="IPR051200">
    <property type="entry name" value="Host-pathogen_enzymatic-act"/>
</dbReference>
<dbReference type="Gene3D" id="2.130.10.10">
    <property type="entry name" value="YVTN repeat-like/Quinoprotein amine dehydrogenase"/>
    <property type="match status" value="2"/>
</dbReference>
<reference evidence="1" key="1">
    <citation type="submission" date="2024-07" db="EMBL/GenBank/DDBJ databases">
        <authorList>
            <person name="Biller S.J."/>
        </authorList>
    </citation>
    <scope>NUCLEOTIDE SEQUENCE</scope>
    <source>
        <strain evidence="1">WC2409</strain>
    </source>
</reference>
<protein>
    <submittedName>
        <fullName evidence="1">YncE family protein</fullName>
    </submittedName>
</protein>
<name>A0AB39W773_9FLAO</name>
<dbReference type="InterPro" id="IPR015943">
    <property type="entry name" value="WD40/YVTN_repeat-like_dom_sf"/>
</dbReference>
<evidence type="ECO:0000313" key="1">
    <source>
        <dbReference type="EMBL" id="XDU96341.1"/>
    </source>
</evidence>
<organism evidence="1">
    <name type="scientific">Flavobacterium sp. WC2409</name>
    <dbReference type="NCBI Taxonomy" id="3234139"/>
    <lineage>
        <taxon>Bacteria</taxon>
        <taxon>Pseudomonadati</taxon>
        <taxon>Bacteroidota</taxon>
        <taxon>Flavobacteriia</taxon>
        <taxon>Flavobacteriales</taxon>
        <taxon>Flavobacteriaceae</taxon>
        <taxon>Flavobacterium</taxon>
    </lineage>
</organism>
<sequence>MKKIVALVILGFSIANCNSQTFKVSEKIKLPGNDGWDYLAVDDVNQHLFISHGSEVNVIDLKSNALITTIPDTKGVHGIAIANDLNKAFISNGKDNSVSIVNLTTFELIEKVAISGKNPDAILYDAFSKKVFTYNGKSNNATVLDAITNKEIKSIALGGKPEFSVTNTKGLIFVNIEDKNEIKTIDATKLAVKATWSIAPGDEPSGLAIDLESNRLFAVCGNKLMVVVNAINGKVVKTLPIGDGCDGVTFNPKNKLIFSSNGEGTITVVKEKSPAVFAVLQTVKTQKGARTITLNKTTNQLYLSTANFGEKPKPTAEIPNPRPSIIPNSFTILVVDDKK</sequence>
<dbReference type="InterPro" id="IPR011048">
    <property type="entry name" value="Haem_d1_sf"/>
</dbReference>
<dbReference type="EMBL" id="CP165625">
    <property type="protein sequence ID" value="XDU96341.1"/>
    <property type="molecule type" value="Genomic_DNA"/>
</dbReference>
<proteinExistence type="predicted"/>
<dbReference type="AlphaFoldDB" id="A0AB39W773"/>
<dbReference type="PANTHER" id="PTHR47197:SF3">
    <property type="entry name" value="DIHYDRO-HEME D1 DEHYDROGENASE"/>
    <property type="match status" value="1"/>
</dbReference>
<dbReference type="SUPFAM" id="SSF51004">
    <property type="entry name" value="C-terminal (heme d1) domain of cytochrome cd1-nitrite reductase"/>
    <property type="match status" value="1"/>
</dbReference>
<dbReference type="RefSeq" id="WP_369753561.1">
    <property type="nucleotide sequence ID" value="NZ_CP165625.1"/>
</dbReference>
<gene>
    <name evidence="1" type="ORF">AB3G34_04340</name>
</gene>
<accession>A0AB39W773</accession>
<dbReference type="PANTHER" id="PTHR47197">
    <property type="entry name" value="PROTEIN NIRF"/>
    <property type="match status" value="1"/>
</dbReference>